<gene>
    <name evidence="6" type="ORF">LITE_LOCUS48061</name>
</gene>
<feature type="transmembrane region" description="Helical" evidence="5">
    <location>
        <begin position="12"/>
        <end position="31"/>
    </location>
</feature>
<evidence type="ECO:0000256" key="2">
    <source>
        <dbReference type="ARBA" id="ARBA00022692"/>
    </source>
</evidence>
<protein>
    <recommendedName>
        <fullName evidence="8">Phosphatidylinositol-glycan biosynthesis class W protein</fullName>
    </recommendedName>
</protein>
<keyword evidence="2 5" id="KW-0812">Transmembrane</keyword>
<name>A0AAV0RHD2_9ROSI</name>
<dbReference type="AlphaFoldDB" id="A0AAV0RHD2"/>
<comment type="caution">
    <text evidence="6">The sequence shown here is derived from an EMBL/GenBank/DDBJ whole genome shotgun (WGS) entry which is preliminary data.</text>
</comment>
<evidence type="ECO:0000256" key="5">
    <source>
        <dbReference type="SAM" id="Phobius"/>
    </source>
</evidence>
<feature type="non-terminal residue" evidence="6">
    <location>
        <position position="1"/>
    </location>
</feature>
<keyword evidence="3 5" id="KW-1133">Transmembrane helix</keyword>
<keyword evidence="7" id="KW-1185">Reference proteome</keyword>
<dbReference type="GO" id="GO:0032216">
    <property type="term" value="F:glucosaminyl-phosphatidylinositol O-acyltransferase activity"/>
    <property type="evidence" value="ECO:0007669"/>
    <property type="project" value="TreeGrafter"/>
</dbReference>
<dbReference type="PANTHER" id="PTHR20661:SF0">
    <property type="entry name" value="PHOSPHATIDYLINOSITOL-GLYCAN BIOSYNTHESIS CLASS W PROTEIN"/>
    <property type="match status" value="1"/>
</dbReference>
<evidence type="ECO:0000313" key="6">
    <source>
        <dbReference type="EMBL" id="CAI0556691.1"/>
    </source>
</evidence>
<feature type="transmembrane region" description="Helical" evidence="5">
    <location>
        <begin position="279"/>
        <end position="298"/>
    </location>
</feature>
<evidence type="ECO:0000256" key="1">
    <source>
        <dbReference type="ARBA" id="ARBA00004141"/>
    </source>
</evidence>
<dbReference type="InterPro" id="IPR009447">
    <property type="entry name" value="PIGW/GWT1"/>
</dbReference>
<evidence type="ECO:0000313" key="7">
    <source>
        <dbReference type="Proteomes" id="UP001154282"/>
    </source>
</evidence>
<dbReference type="GO" id="GO:0072659">
    <property type="term" value="P:protein localization to plasma membrane"/>
    <property type="evidence" value="ECO:0007669"/>
    <property type="project" value="TreeGrafter"/>
</dbReference>
<dbReference type="EMBL" id="CAMGYJ010000011">
    <property type="protein sequence ID" value="CAI0556691.1"/>
    <property type="molecule type" value="Genomic_DNA"/>
</dbReference>
<dbReference type="PANTHER" id="PTHR20661">
    <property type="entry name" value="PHOSPHATIDYLINOSITOL-GLYCAN BIOSYNTHESIS CLASS W PROTEIN"/>
    <property type="match status" value="1"/>
</dbReference>
<feature type="transmembrane region" description="Helical" evidence="5">
    <location>
        <begin position="52"/>
        <end position="73"/>
    </location>
</feature>
<evidence type="ECO:0000256" key="4">
    <source>
        <dbReference type="ARBA" id="ARBA00023136"/>
    </source>
</evidence>
<dbReference type="Pfam" id="PF06423">
    <property type="entry name" value="GWT1"/>
    <property type="match status" value="2"/>
</dbReference>
<organism evidence="6 7">
    <name type="scientific">Linum tenue</name>
    <dbReference type="NCBI Taxonomy" id="586396"/>
    <lineage>
        <taxon>Eukaryota</taxon>
        <taxon>Viridiplantae</taxon>
        <taxon>Streptophyta</taxon>
        <taxon>Embryophyta</taxon>
        <taxon>Tracheophyta</taxon>
        <taxon>Spermatophyta</taxon>
        <taxon>Magnoliopsida</taxon>
        <taxon>eudicotyledons</taxon>
        <taxon>Gunneridae</taxon>
        <taxon>Pentapetalae</taxon>
        <taxon>rosids</taxon>
        <taxon>fabids</taxon>
        <taxon>Malpighiales</taxon>
        <taxon>Linaceae</taxon>
        <taxon>Linum</taxon>
    </lineage>
</organism>
<dbReference type="Proteomes" id="UP001154282">
    <property type="component" value="Unassembled WGS sequence"/>
</dbReference>
<sequence>LEKKLPTSLTLFFFFFPFSPLFFFFFFFFFNSAMDSFSMFLNPYMNAHQQSSIVEILALSTLVPLLFVMRHSLGFNYHHHNGGEFRSSALWIYFSRLIMDFVFLIVPMLLIFTMEVACLCILAVDFEIFPRRHAKSRMYGISLMDLGVGSFALANAVVSKQARGISSLSLKDASGAIIPPLAVGFGRLILTKSVHYGVPAGEYGVHWNFFFTLAALAMLASFIRIPTKYSAISGLLILIGYQCWLSKGLNSYLLSNTRGDDIVSQNKEGLFSLLGKCNLAYVTLILAENLQVLAILMVSDSLMESKTSILEEAVNRSLLATFLVANVLTGLVNMFMDTKSASPMVALSILLAYAFLTSIAAAIPHFYGFRLKFW</sequence>
<feature type="transmembrane region" description="Helical" evidence="5">
    <location>
        <begin position="318"/>
        <end position="336"/>
    </location>
</feature>
<evidence type="ECO:0008006" key="8">
    <source>
        <dbReference type="Google" id="ProtNLM"/>
    </source>
</evidence>
<proteinExistence type="predicted"/>
<comment type="subcellular location">
    <subcellularLocation>
        <location evidence="1">Membrane</location>
        <topology evidence="1">Multi-pass membrane protein</topology>
    </subcellularLocation>
</comment>
<reference evidence="6" key="1">
    <citation type="submission" date="2022-08" db="EMBL/GenBank/DDBJ databases">
        <authorList>
            <person name="Gutierrez-Valencia J."/>
        </authorList>
    </citation>
    <scope>NUCLEOTIDE SEQUENCE</scope>
</reference>
<feature type="transmembrane region" description="Helical" evidence="5">
    <location>
        <begin position="205"/>
        <end position="223"/>
    </location>
</feature>
<keyword evidence="4 5" id="KW-0472">Membrane</keyword>
<feature type="transmembrane region" description="Helical" evidence="5">
    <location>
        <begin position="93"/>
        <end position="126"/>
    </location>
</feature>
<feature type="transmembrane region" description="Helical" evidence="5">
    <location>
        <begin position="342"/>
        <end position="367"/>
    </location>
</feature>
<dbReference type="GO" id="GO:0006506">
    <property type="term" value="P:GPI anchor biosynthetic process"/>
    <property type="evidence" value="ECO:0007669"/>
    <property type="project" value="InterPro"/>
</dbReference>
<feature type="transmembrane region" description="Helical" evidence="5">
    <location>
        <begin position="138"/>
        <end position="158"/>
    </location>
</feature>
<accession>A0AAV0RHD2</accession>
<dbReference type="GO" id="GO:0005783">
    <property type="term" value="C:endoplasmic reticulum"/>
    <property type="evidence" value="ECO:0007669"/>
    <property type="project" value="TreeGrafter"/>
</dbReference>
<dbReference type="GO" id="GO:0016020">
    <property type="term" value="C:membrane"/>
    <property type="evidence" value="ECO:0007669"/>
    <property type="project" value="UniProtKB-SubCell"/>
</dbReference>
<evidence type="ECO:0000256" key="3">
    <source>
        <dbReference type="ARBA" id="ARBA00022989"/>
    </source>
</evidence>